<sequence length="78" mass="8722">MPTRLDFKLPPSQLTSPTHPSADLAALPQLSPTISVYANTQRTDNTMRTRPTRTPRHDITSNLDTPTQTTMRTDTTEN</sequence>
<dbReference type="EMBL" id="KQ085904">
    <property type="protein sequence ID" value="KLO17525.1"/>
    <property type="molecule type" value="Genomic_DNA"/>
</dbReference>
<protein>
    <submittedName>
        <fullName evidence="2">Uncharacterized protein</fullName>
    </submittedName>
</protein>
<evidence type="ECO:0000313" key="2">
    <source>
        <dbReference type="EMBL" id="KLO17525.1"/>
    </source>
</evidence>
<organism evidence="2 3">
    <name type="scientific">Schizopora paradoxa</name>
    <dbReference type="NCBI Taxonomy" id="27342"/>
    <lineage>
        <taxon>Eukaryota</taxon>
        <taxon>Fungi</taxon>
        <taxon>Dikarya</taxon>
        <taxon>Basidiomycota</taxon>
        <taxon>Agaricomycotina</taxon>
        <taxon>Agaricomycetes</taxon>
        <taxon>Hymenochaetales</taxon>
        <taxon>Schizoporaceae</taxon>
        <taxon>Schizopora</taxon>
    </lineage>
</organism>
<dbReference type="InParanoid" id="A0A0H2RZK9"/>
<reference evidence="2 3" key="1">
    <citation type="submission" date="2015-04" db="EMBL/GenBank/DDBJ databases">
        <title>Complete genome sequence of Schizopora paradoxa KUC8140, a cosmopolitan wood degrader in East Asia.</title>
        <authorList>
            <consortium name="DOE Joint Genome Institute"/>
            <person name="Min B."/>
            <person name="Park H."/>
            <person name="Jang Y."/>
            <person name="Kim J.-J."/>
            <person name="Kim K.H."/>
            <person name="Pangilinan J."/>
            <person name="Lipzen A."/>
            <person name="Riley R."/>
            <person name="Grigoriev I.V."/>
            <person name="Spatafora J.W."/>
            <person name="Choi I.-G."/>
        </authorList>
    </citation>
    <scope>NUCLEOTIDE SEQUENCE [LARGE SCALE GENOMIC DNA]</scope>
    <source>
        <strain evidence="2 3">KUC8140</strain>
    </source>
</reference>
<feature type="compositionally biased region" description="Low complexity" evidence="1">
    <location>
        <begin position="65"/>
        <end position="78"/>
    </location>
</feature>
<evidence type="ECO:0000256" key="1">
    <source>
        <dbReference type="SAM" id="MobiDB-lite"/>
    </source>
</evidence>
<dbReference type="AlphaFoldDB" id="A0A0H2RZK9"/>
<dbReference type="Proteomes" id="UP000053477">
    <property type="component" value="Unassembled WGS sequence"/>
</dbReference>
<proteinExistence type="predicted"/>
<evidence type="ECO:0000313" key="3">
    <source>
        <dbReference type="Proteomes" id="UP000053477"/>
    </source>
</evidence>
<feature type="region of interest" description="Disordered" evidence="1">
    <location>
        <begin position="1"/>
        <end position="78"/>
    </location>
</feature>
<feature type="compositionally biased region" description="Polar residues" evidence="1">
    <location>
        <begin position="30"/>
        <end position="41"/>
    </location>
</feature>
<name>A0A0H2RZK9_9AGAM</name>
<gene>
    <name evidence="2" type="ORF">SCHPADRAFT_165183</name>
</gene>
<accession>A0A0H2RZK9</accession>
<keyword evidence="3" id="KW-1185">Reference proteome</keyword>